<reference evidence="6 7" key="1">
    <citation type="submission" date="2020-08" db="EMBL/GenBank/DDBJ databases">
        <title>Genomic Encyclopedia of Type Strains, Phase IV (KMG-IV): sequencing the most valuable type-strain genomes for metagenomic binning, comparative biology and taxonomic classification.</title>
        <authorList>
            <person name="Goeker M."/>
        </authorList>
    </citation>
    <scope>NUCLEOTIDE SEQUENCE [LARGE SCALE GENOMIC DNA]</scope>
    <source>
        <strain evidence="6 7">DSM 29781</strain>
    </source>
</reference>
<accession>A0A7W8HFV7</accession>
<keyword evidence="2" id="KW-0808">Transferase</keyword>
<dbReference type="AlphaFoldDB" id="A0A7W8HFV7"/>
<feature type="binding site" evidence="4">
    <location>
        <position position="169"/>
    </location>
    <ligand>
        <name>Zn(2+)</name>
        <dbReference type="ChEBI" id="CHEBI:29105"/>
    </ligand>
</feature>
<evidence type="ECO:0000256" key="4">
    <source>
        <dbReference type="PROSITE-ProRule" id="PRU00236"/>
    </source>
</evidence>
<evidence type="ECO:0000259" key="5">
    <source>
        <dbReference type="PROSITE" id="PS50305"/>
    </source>
</evidence>
<keyword evidence="4" id="KW-0479">Metal-binding</keyword>
<keyword evidence="4" id="KW-0862">Zinc</keyword>
<evidence type="ECO:0000313" key="6">
    <source>
        <dbReference type="EMBL" id="MBB5271158.1"/>
    </source>
</evidence>
<comment type="caution">
    <text evidence="6">The sequence shown here is derived from an EMBL/GenBank/DDBJ whole genome shotgun (WGS) entry which is preliminary data.</text>
</comment>
<feature type="domain" description="Deacetylase sirtuin-type" evidence="5">
    <location>
        <begin position="7"/>
        <end position="267"/>
    </location>
</feature>
<organism evidence="6 7">
    <name type="scientific">Quisquiliibacterium transsilvanicum</name>
    <dbReference type="NCBI Taxonomy" id="1549638"/>
    <lineage>
        <taxon>Bacteria</taxon>
        <taxon>Pseudomonadati</taxon>
        <taxon>Pseudomonadota</taxon>
        <taxon>Betaproteobacteria</taxon>
        <taxon>Burkholderiales</taxon>
        <taxon>Burkholderiaceae</taxon>
        <taxon>Quisquiliibacterium</taxon>
    </lineage>
</organism>
<dbReference type="Gene3D" id="3.40.50.1220">
    <property type="entry name" value="TPP-binding domain"/>
    <property type="match status" value="1"/>
</dbReference>
<dbReference type="InterPro" id="IPR026591">
    <property type="entry name" value="Sirtuin_cat_small_dom_sf"/>
</dbReference>
<name>A0A7W8HFV7_9BURK</name>
<keyword evidence="7" id="KW-1185">Reference proteome</keyword>
<dbReference type="CDD" id="cd01407">
    <property type="entry name" value="SIR2-fam"/>
    <property type="match status" value="1"/>
</dbReference>
<feature type="binding site" evidence="4">
    <location>
        <position position="166"/>
    </location>
    <ligand>
        <name>Zn(2+)</name>
        <dbReference type="ChEBI" id="CHEBI:29105"/>
    </ligand>
</feature>
<protein>
    <recommendedName>
        <fullName evidence="1">protein acetyllysine N-acetyltransferase</fullName>
        <ecNumber evidence="1">2.3.1.286</ecNumber>
    </recommendedName>
</protein>
<evidence type="ECO:0000313" key="7">
    <source>
        <dbReference type="Proteomes" id="UP000532440"/>
    </source>
</evidence>
<dbReference type="GO" id="GO:0070403">
    <property type="term" value="F:NAD+ binding"/>
    <property type="evidence" value="ECO:0007669"/>
    <property type="project" value="InterPro"/>
</dbReference>
<dbReference type="InterPro" id="IPR029035">
    <property type="entry name" value="DHS-like_NAD/FAD-binding_dom"/>
</dbReference>
<sequence>MPSLTGTHMPAEDLLPTVRRWIDGATRIVVLTGAGISTDSGIPDFRGPQGVWTRNPAAEKQATIQNYLAEPDVRKAAWRGRLEHTAWTARPNAGHLALVDLERRGKLHALITQNVDELHQIAGNSADKVIEVHGTIRRVMCWQCGARSPMQDTLARVRAGEEDPRCRLCGGILKSDTISFGQSLVPEVIDRAMRAAGEADLLLAVGSTLQVYPVASVVPLARRAGARVVIVNAEETALDNLADALLMGQIGRLLPAICGSGQGQGQG</sequence>
<gene>
    <name evidence="6" type="ORF">HNQ70_001162</name>
</gene>
<evidence type="ECO:0000256" key="1">
    <source>
        <dbReference type="ARBA" id="ARBA00012928"/>
    </source>
</evidence>
<keyword evidence="3" id="KW-0520">NAD</keyword>
<dbReference type="Pfam" id="PF02146">
    <property type="entry name" value="SIR2"/>
    <property type="match status" value="1"/>
</dbReference>
<dbReference type="GO" id="GO:0017136">
    <property type="term" value="F:histone deacetylase activity, NAD-dependent"/>
    <property type="evidence" value="ECO:0007669"/>
    <property type="project" value="TreeGrafter"/>
</dbReference>
<dbReference type="Gene3D" id="3.30.1600.10">
    <property type="entry name" value="SIR2/SIRT2 'Small Domain"/>
    <property type="match status" value="1"/>
</dbReference>
<dbReference type="EC" id="2.3.1.286" evidence="1"/>
<evidence type="ECO:0000256" key="2">
    <source>
        <dbReference type="ARBA" id="ARBA00022679"/>
    </source>
</evidence>
<dbReference type="InterPro" id="IPR003000">
    <property type="entry name" value="Sirtuin"/>
</dbReference>
<keyword evidence="6" id="KW-0378">Hydrolase</keyword>
<dbReference type="SUPFAM" id="SSF52467">
    <property type="entry name" value="DHS-like NAD/FAD-binding domain"/>
    <property type="match status" value="1"/>
</dbReference>
<dbReference type="PANTHER" id="PTHR11085">
    <property type="entry name" value="NAD-DEPENDENT PROTEIN DEACYLASE SIRTUIN-5, MITOCHONDRIAL-RELATED"/>
    <property type="match status" value="1"/>
</dbReference>
<dbReference type="InterPro" id="IPR050134">
    <property type="entry name" value="NAD-dep_sirtuin_deacylases"/>
</dbReference>
<dbReference type="GO" id="GO:0046872">
    <property type="term" value="F:metal ion binding"/>
    <property type="evidence" value="ECO:0007669"/>
    <property type="project" value="UniProtKB-KW"/>
</dbReference>
<dbReference type="Proteomes" id="UP000532440">
    <property type="component" value="Unassembled WGS sequence"/>
</dbReference>
<dbReference type="InterPro" id="IPR026590">
    <property type="entry name" value="Ssirtuin_cat_dom"/>
</dbReference>
<proteinExistence type="predicted"/>
<evidence type="ECO:0000256" key="3">
    <source>
        <dbReference type="ARBA" id="ARBA00023027"/>
    </source>
</evidence>
<feature type="binding site" evidence="4">
    <location>
        <position position="141"/>
    </location>
    <ligand>
        <name>Zn(2+)</name>
        <dbReference type="ChEBI" id="CHEBI:29105"/>
    </ligand>
</feature>
<dbReference type="RefSeq" id="WP_221302650.1">
    <property type="nucleotide sequence ID" value="NZ_BAABEW010000017.1"/>
</dbReference>
<dbReference type="GO" id="GO:0016787">
    <property type="term" value="F:hydrolase activity"/>
    <property type="evidence" value="ECO:0007669"/>
    <property type="project" value="UniProtKB-KW"/>
</dbReference>
<feature type="active site" description="Proton acceptor" evidence="4">
    <location>
        <position position="133"/>
    </location>
</feature>
<feature type="binding site" evidence="4">
    <location>
        <position position="144"/>
    </location>
    <ligand>
        <name>Zn(2+)</name>
        <dbReference type="ChEBI" id="CHEBI:29105"/>
    </ligand>
</feature>
<dbReference type="PROSITE" id="PS50305">
    <property type="entry name" value="SIRTUIN"/>
    <property type="match status" value="1"/>
</dbReference>
<dbReference type="PANTHER" id="PTHR11085:SF4">
    <property type="entry name" value="NAD-DEPENDENT PROTEIN DEACYLASE"/>
    <property type="match status" value="1"/>
</dbReference>
<dbReference type="EMBL" id="JACHGB010000002">
    <property type="protein sequence ID" value="MBB5271158.1"/>
    <property type="molecule type" value="Genomic_DNA"/>
</dbReference>